<feature type="domain" description="7,8-dihydro-6-hydroxymethylpterin-pyrophosphokinase" evidence="13">
    <location>
        <begin position="89"/>
        <end position="100"/>
    </location>
</feature>
<keyword evidence="6" id="KW-0547">Nucleotide-binding</keyword>
<comment type="similarity">
    <text evidence="2">Belongs to the HPPK family.</text>
</comment>
<evidence type="ECO:0000256" key="4">
    <source>
        <dbReference type="ARBA" id="ARBA00016218"/>
    </source>
</evidence>
<organism evidence="14 15">
    <name type="scientific">Kolteria novifilia</name>
    <dbReference type="NCBI Taxonomy" id="2527975"/>
    <lineage>
        <taxon>Bacteria</taxon>
        <taxon>Pseudomonadati</taxon>
        <taxon>Planctomycetota</taxon>
        <taxon>Planctomycetia</taxon>
        <taxon>Kolteriales</taxon>
        <taxon>Kolteriaceae</taxon>
        <taxon>Kolteria</taxon>
    </lineage>
</organism>
<evidence type="ECO:0000256" key="2">
    <source>
        <dbReference type="ARBA" id="ARBA00005810"/>
    </source>
</evidence>
<keyword evidence="9" id="KW-0289">Folate biosynthesis</keyword>
<dbReference type="Proteomes" id="UP000317093">
    <property type="component" value="Chromosome"/>
</dbReference>
<sequence length="269" mass="29686">MTTVYVAFGANLGDPKRTYDRAAREIARRLDLPSLRPSRLFETVPAGGPADQPPYINGCFSFETIHSAEEILTGLQEVEATLGRVRGEHWAARTIDLDLLLVGDQLIATPALIVPHPRMHFRRFALDPLADLNPDVVIPTLRQTAGELLERAIAPEATLVLVSHDERTLEVAENLAASSRPGWRVFDIAPGRKTGTPYPDSLSSTTWQETTLAEWGAEPHRTWVLWAEEDVPRCEEGSGISLPTIDGRQNPLGMLEAFFASLQPPRPVD</sequence>
<dbReference type="InterPro" id="IPR035907">
    <property type="entry name" value="Hppk_sf"/>
</dbReference>
<dbReference type="UniPathway" id="UPA00077">
    <property type="reaction ID" value="UER00155"/>
</dbReference>
<dbReference type="InterPro" id="IPR000550">
    <property type="entry name" value="Hppk"/>
</dbReference>
<dbReference type="GO" id="GO:0046656">
    <property type="term" value="P:folic acid biosynthetic process"/>
    <property type="evidence" value="ECO:0007669"/>
    <property type="project" value="UniProtKB-KW"/>
</dbReference>
<name>A0A518B5Z7_9BACT</name>
<evidence type="ECO:0000256" key="5">
    <source>
        <dbReference type="ARBA" id="ARBA00022679"/>
    </source>
</evidence>
<keyword evidence="7 14" id="KW-0418">Kinase</keyword>
<proteinExistence type="inferred from homology"/>
<evidence type="ECO:0000256" key="10">
    <source>
        <dbReference type="ARBA" id="ARBA00029409"/>
    </source>
</evidence>
<gene>
    <name evidence="14" type="primary">folK</name>
    <name evidence="14" type="ORF">Pan216_32190</name>
</gene>
<dbReference type="SUPFAM" id="SSF55083">
    <property type="entry name" value="6-hydroxymethyl-7,8-dihydropterin pyrophosphokinase, HPPK"/>
    <property type="match status" value="1"/>
</dbReference>
<evidence type="ECO:0000256" key="7">
    <source>
        <dbReference type="ARBA" id="ARBA00022777"/>
    </source>
</evidence>
<evidence type="ECO:0000256" key="9">
    <source>
        <dbReference type="ARBA" id="ARBA00022909"/>
    </source>
</evidence>
<dbReference type="RefSeq" id="WP_145259044.1">
    <property type="nucleotide sequence ID" value="NZ_CP036279.1"/>
</dbReference>
<evidence type="ECO:0000313" key="14">
    <source>
        <dbReference type="EMBL" id="QDU62352.1"/>
    </source>
</evidence>
<evidence type="ECO:0000313" key="15">
    <source>
        <dbReference type="Proteomes" id="UP000317093"/>
    </source>
</evidence>
<keyword evidence="8" id="KW-0067">ATP-binding</keyword>
<dbReference type="GO" id="GO:0003848">
    <property type="term" value="F:2-amino-4-hydroxy-6-hydroxymethyldihydropteridine diphosphokinase activity"/>
    <property type="evidence" value="ECO:0007669"/>
    <property type="project" value="UniProtKB-EC"/>
</dbReference>
<keyword evidence="15" id="KW-1185">Reference proteome</keyword>
<evidence type="ECO:0000256" key="11">
    <source>
        <dbReference type="ARBA" id="ARBA00029766"/>
    </source>
</evidence>
<dbReference type="PROSITE" id="PS00794">
    <property type="entry name" value="HPPK"/>
    <property type="match status" value="1"/>
</dbReference>
<dbReference type="KEGG" id="knv:Pan216_32190"/>
<dbReference type="CDD" id="cd00483">
    <property type="entry name" value="HPPK"/>
    <property type="match status" value="1"/>
</dbReference>
<dbReference type="EC" id="2.7.6.3" evidence="3"/>
<dbReference type="NCBIfam" id="TIGR01498">
    <property type="entry name" value="folK"/>
    <property type="match status" value="1"/>
</dbReference>
<dbReference type="AlphaFoldDB" id="A0A518B5Z7"/>
<evidence type="ECO:0000256" key="1">
    <source>
        <dbReference type="ARBA" id="ARBA00005051"/>
    </source>
</evidence>
<evidence type="ECO:0000256" key="12">
    <source>
        <dbReference type="ARBA" id="ARBA00033413"/>
    </source>
</evidence>
<evidence type="ECO:0000256" key="3">
    <source>
        <dbReference type="ARBA" id="ARBA00013253"/>
    </source>
</evidence>
<comment type="function">
    <text evidence="10">Catalyzes the transfer of pyrophosphate from adenosine triphosphate (ATP) to 6-hydroxymethyl-7,8-dihydropterin, an enzymatic step in folate biosynthesis pathway.</text>
</comment>
<keyword evidence="5 14" id="KW-0808">Transferase</keyword>
<dbReference type="GO" id="GO:0016301">
    <property type="term" value="F:kinase activity"/>
    <property type="evidence" value="ECO:0007669"/>
    <property type="project" value="UniProtKB-KW"/>
</dbReference>
<evidence type="ECO:0000256" key="8">
    <source>
        <dbReference type="ARBA" id="ARBA00022840"/>
    </source>
</evidence>
<dbReference type="GO" id="GO:0046654">
    <property type="term" value="P:tetrahydrofolate biosynthetic process"/>
    <property type="evidence" value="ECO:0007669"/>
    <property type="project" value="UniProtKB-UniPathway"/>
</dbReference>
<accession>A0A518B5Z7</accession>
<reference evidence="14 15" key="1">
    <citation type="submission" date="2019-02" db="EMBL/GenBank/DDBJ databases">
        <title>Deep-cultivation of Planctomycetes and their phenomic and genomic characterization uncovers novel biology.</title>
        <authorList>
            <person name="Wiegand S."/>
            <person name="Jogler M."/>
            <person name="Boedeker C."/>
            <person name="Pinto D."/>
            <person name="Vollmers J."/>
            <person name="Rivas-Marin E."/>
            <person name="Kohn T."/>
            <person name="Peeters S.H."/>
            <person name="Heuer A."/>
            <person name="Rast P."/>
            <person name="Oberbeckmann S."/>
            <person name="Bunk B."/>
            <person name="Jeske O."/>
            <person name="Meyerdierks A."/>
            <person name="Storesund J.E."/>
            <person name="Kallscheuer N."/>
            <person name="Luecker S."/>
            <person name="Lage O.M."/>
            <person name="Pohl T."/>
            <person name="Merkel B.J."/>
            <person name="Hornburger P."/>
            <person name="Mueller R.-W."/>
            <person name="Bruemmer F."/>
            <person name="Labrenz M."/>
            <person name="Spormann A.M."/>
            <person name="Op den Camp H."/>
            <person name="Overmann J."/>
            <person name="Amann R."/>
            <person name="Jetten M.S.M."/>
            <person name="Mascher T."/>
            <person name="Medema M.H."/>
            <person name="Devos D.P."/>
            <person name="Kaster A.-K."/>
            <person name="Ovreas L."/>
            <person name="Rohde M."/>
            <person name="Galperin M.Y."/>
            <person name="Jogler C."/>
        </authorList>
    </citation>
    <scope>NUCLEOTIDE SEQUENCE [LARGE SCALE GENOMIC DNA]</scope>
    <source>
        <strain evidence="14 15">Pan216</strain>
    </source>
</reference>
<dbReference type="PANTHER" id="PTHR43071:SF1">
    <property type="entry name" value="2-AMINO-4-HYDROXY-6-HYDROXYMETHYLDIHYDROPTERIDINE PYROPHOSPHOKINASE"/>
    <property type="match status" value="1"/>
</dbReference>
<evidence type="ECO:0000256" key="6">
    <source>
        <dbReference type="ARBA" id="ARBA00022741"/>
    </source>
</evidence>
<comment type="pathway">
    <text evidence="1">Cofactor biosynthesis; tetrahydrofolate biosynthesis; 2-amino-4-hydroxy-6-hydroxymethyl-7,8-dihydropteridine diphosphate from 7,8-dihydroneopterin triphosphate: step 4/4.</text>
</comment>
<dbReference type="EMBL" id="CP036279">
    <property type="protein sequence ID" value="QDU62352.1"/>
    <property type="molecule type" value="Genomic_DNA"/>
</dbReference>
<dbReference type="GO" id="GO:0005524">
    <property type="term" value="F:ATP binding"/>
    <property type="evidence" value="ECO:0007669"/>
    <property type="project" value="UniProtKB-KW"/>
</dbReference>
<dbReference type="Pfam" id="PF01288">
    <property type="entry name" value="HPPK"/>
    <property type="match status" value="1"/>
</dbReference>
<dbReference type="Gene3D" id="3.30.70.560">
    <property type="entry name" value="7,8-Dihydro-6-hydroxymethylpterin-pyrophosphokinase HPPK"/>
    <property type="match status" value="1"/>
</dbReference>
<evidence type="ECO:0000259" key="13">
    <source>
        <dbReference type="PROSITE" id="PS00794"/>
    </source>
</evidence>
<dbReference type="PANTHER" id="PTHR43071">
    <property type="entry name" value="2-AMINO-4-HYDROXY-6-HYDROXYMETHYLDIHYDROPTERIDINE PYROPHOSPHOKINASE"/>
    <property type="match status" value="1"/>
</dbReference>
<protein>
    <recommendedName>
        <fullName evidence="4">2-amino-4-hydroxy-6-hydroxymethyldihydropteridine pyrophosphokinase</fullName>
        <ecNumber evidence="3">2.7.6.3</ecNumber>
    </recommendedName>
    <alternativeName>
        <fullName evidence="11">6-hydroxymethyl-7,8-dihydropterin pyrophosphokinase</fullName>
    </alternativeName>
    <alternativeName>
        <fullName evidence="12">7,8-dihydro-6-hydroxymethylpterin-pyrophosphokinase</fullName>
    </alternativeName>
</protein>
<dbReference type="OrthoDB" id="9808041at2"/>